<sequence length="140" mass="15066">MAAVETALGPWLEEQCANRRRLSGAVHVPSPATTASPLFFGANRGWIRCRSKPFLPQGKGKRALQPPPVMAVLLAPSGGPKLGAARIEAAGTGGARDYADQCGEGRWRSGQRGSKLLLFRPLPEVQNPTYKSLAYVMHFL</sequence>
<organism evidence="1 2">
    <name type="scientific">Oryza meyeriana var. granulata</name>
    <dbReference type="NCBI Taxonomy" id="110450"/>
    <lineage>
        <taxon>Eukaryota</taxon>
        <taxon>Viridiplantae</taxon>
        <taxon>Streptophyta</taxon>
        <taxon>Embryophyta</taxon>
        <taxon>Tracheophyta</taxon>
        <taxon>Spermatophyta</taxon>
        <taxon>Magnoliopsida</taxon>
        <taxon>Liliopsida</taxon>
        <taxon>Poales</taxon>
        <taxon>Poaceae</taxon>
        <taxon>BOP clade</taxon>
        <taxon>Oryzoideae</taxon>
        <taxon>Oryzeae</taxon>
        <taxon>Oryzinae</taxon>
        <taxon>Oryza</taxon>
        <taxon>Oryza meyeriana</taxon>
    </lineage>
</organism>
<comment type="caution">
    <text evidence="1">The sequence shown here is derived from an EMBL/GenBank/DDBJ whole genome shotgun (WGS) entry which is preliminary data.</text>
</comment>
<evidence type="ECO:0000313" key="2">
    <source>
        <dbReference type="Proteomes" id="UP000479710"/>
    </source>
</evidence>
<dbReference type="Proteomes" id="UP000479710">
    <property type="component" value="Unassembled WGS sequence"/>
</dbReference>
<proteinExistence type="predicted"/>
<protein>
    <submittedName>
        <fullName evidence="1">Uncharacterized protein</fullName>
    </submittedName>
</protein>
<name>A0A6G1F9C4_9ORYZ</name>
<dbReference type="EMBL" id="SPHZ02000001">
    <property type="protein sequence ID" value="KAF0933455.1"/>
    <property type="molecule type" value="Genomic_DNA"/>
</dbReference>
<keyword evidence="2" id="KW-1185">Reference proteome</keyword>
<evidence type="ECO:0000313" key="1">
    <source>
        <dbReference type="EMBL" id="KAF0933455.1"/>
    </source>
</evidence>
<gene>
    <name evidence="1" type="ORF">E2562_018551</name>
</gene>
<accession>A0A6G1F9C4</accession>
<reference evidence="1 2" key="1">
    <citation type="submission" date="2019-11" db="EMBL/GenBank/DDBJ databases">
        <title>Whole genome sequence of Oryza granulata.</title>
        <authorList>
            <person name="Li W."/>
        </authorList>
    </citation>
    <scope>NUCLEOTIDE SEQUENCE [LARGE SCALE GENOMIC DNA]</scope>
    <source>
        <strain evidence="2">cv. Menghai</strain>
        <tissue evidence="1">Leaf</tissue>
    </source>
</reference>
<dbReference type="AlphaFoldDB" id="A0A6G1F9C4"/>